<accession>A0A5R9J4A6</accession>
<name>A0A5R9J4A6_9PROT</name>
<organism evidence="1 2">
    <name type="scientific">Lichenicoccus roseus</name>
    <dbReference type="NCBI Taxonomy" id="2683649"/>
    <lineage>
        <taxon>Bacteria</taxon>
        <taxon>Pseudomonadati</taxon>
        <taxon>Pseudomonadota</taxon>
        <taxon>Alphaproteobacteria</taxon>
        <taxon>Acetobacterales</taxon>
        <taxon>Acetobacteraceae</taxon>
        <taxon>Lichenicoccus</taxon>
    </lineage>
</organism>
<gene>
    <name evidence="1" type="ORF">FE263_10315</name>
</gene>
<dbReference type="RefSeq" id="WP_138325916.1">
    <property type="nucleotide sequence ID" value="NZ_VCDI01000003.1"/>
</dbReference>
<protein>
    <submittedName>
        <fullName evidence="1">Uncharacterized protein</fullName>
    </submittedName>
</protein>
<dbReference type="Proteomes" id="UP000305654">
    <property type="component" value="Unassembled WGS sequence"/>
</dbReference>
<comment type="caution">
    <text evidence="1">The sequence shown here is derived from an EMBL/GenBank/DDBJ whole genome shotgun (WGS) entry which is preliminary data.</text>
</comment>
<keyword evidence="2" id="KW-1185">Reference proteome</keyword>
<dbReference type="EMBL" id="VCDI01000003">
    <property type="protein sequence ID" value="TLU72454.1"/>
    <property type="molecule type" value="Genomic_DNA"/>
</dbReference>
<reference evidence="1 2" key="1">
    <citation type="submission" date="2019-05" db="EMBL/GenBank/DDBJ databases">
        <authorList>
            <person name="Pankratov T."/>
            <person name="Grouzdev D."/>
        </authorList>
    </citation>
    <scope>NUCLEOTIDE SEQUENCE [LARGE SCALE GENOMIC DNA]</scope>
    <source>
        <strain evidence="1 2">KEBCLARHB70R</strain>
    </source>
</reference>
<evidence type="ECO:0000313" key="2">
    <source>
        <dbReference type="Proteomes" id="UP000305654"/>
    </source>
</evidence>
<proteinExistence type="predicted"/>
<dbReference type="AlphaFoldDB" id="A0A5R9J4A6"/>
<evidence type="ECO:0000313" key="1">
    <source>
        <dbReference type="EMBL" id="TLU72454.1"/>
    </source>
</evidence>
<sequence length="150" mass="16804">MPLIPTRFDRPSPHATNNLRLRSVIDEIQVARLGCPRLDAVVADILAELEQVAHPDIEYQRYTSPPFACWSTSLTDAIGLLPPSYNFSVGRRDSVSWAWIQPNDRWQPQEHEVRHDHPGGSGLVVAYTAALAMTCAVLILHSRRLIIETA</sequence>